<dbReference type="HOGENOM" id="CLU_062853_4_0_2"/>
<dbReference type="InterPro" id="IPR023673">
    <property type="entry name" value="Ribosomal_uL1_CS"/>
</dbReference>
<dbReference type="PANTHER" id="PTHR36427">
    <property type="entry name" value="54S RIBOSOMAL PROTEIN L1, MITOCHONDRIAL"/>
    <property type="match status" value="1"/>
</dbReference>
<evidence type="ECO:0000256" key="11">
    <source>
        <dbReference type="HAMAP-Rule" id="MF_01318"/>
    </source>
</evidence>
<dbReference type="Gene3D" id="3.30.190.20">
    <property type="match status" value="1"/>
</dbReference>
<dbReference type="Proteomes" id="UP000000391">
    <property type="component" value="Chromosome"/>
</dbReference>
<dbReference type="SUPFAM" id="SSF56808">
    <property type="entry name" value="Ribosomal protein L1"/>
    <property type="match status" value="1"/>
</dbReference>
<dbReference type="GO" id="GO:0015934">
    <property type="term" value="C:large ribosomal subunit"/>
    <property type="evidence" value="ECO:0007669"/>
    <property type="project" value="InterPro"/>
</dbReference>
<evidence type="ECO:0000313" key="13">
    <source>
        <dbReference type="EMBL" id="ADI74939.1"/>
    </source>
</evidence>
<keyword evidence="9 11" id="KW-0687">Ribonucleoprotein</keyword>
<dbReference type="Pfam" id="PF00687">
    <property type="entry name" value="Ribosomal_L1"/>
    <property type="match status" value="1"/>
</dbReference>
<keyword evidence="3 11" id="KW-0678">Repressor</keyword>
<evidence type="ECO:0000256" key="1">
    <source>
        <dbReference type="ARBA" id="ARBA00010531"/>
    </source>
</evidence>
<reference evidence="13 14" key="1">
    <citation type="submission" date="2010-06" db="EMBL/GenBank/DDBJ databases">
        <title>Complete sequence chromosome of Methanohalobium evestigatum Z-7303.</title>
        <authorList>
            <consortium name="US DOE Joint Genome Institute"/>
            <person name="Lucas S."/>
            <person name="Copeland A."/>
            <person name="Lapidus A."/>
            <person name="Cheng J.-F."/>
            <person name="Bruce D."/>
            <person name="Goodwin L."/>
            <person name="Pitluck S."/>
            <person name="Saunders E."/>
            <person name="Detter J.C."/>
            <person name="Han C."/>
            <person name="Tapia R."/>
            <person name="Land M."/>
            <person name="Hauser L."/>
            <person name="Kyrpides N."/>
            <person name="Mikhailova N."/>
            <person name="Sieprawska-Lupa M."/>
            <person name="Whitman W.B."/>
            <person name="Anderson I."/>
            <person name="Woyke T."/>
        </authorList>
    </citation>
    <scope>NUCLEOTIDE SEQUENCE [LARGE SCALE GENOMIC DNA]</scope>
    <source>
        <strain evidence="14">ATCC BAA-1072 / DSM 3721 / NBRC 107634 / OCM 161 / Z-7303</strain>
    </source>
</reference>
<dbReference type="Gene3D" id="3.40.50.790">
    <property type="match status" value="1"/>
</dbReference>
<dbReference type="CDD" id="cd00403">
    <property type="entry name" value="Ribosomal_L1"/>
    <property type="match status" value="1"/>
</dbReference>
<sequence length="213" mass="23156">MADQSTIDAVNKLLEESPNRNFPESVDLAINLKNLDLSKPHNRVDKEISLPHGLGKSRNVCVFAKGEVGLKAKDAGAKYVFSDEDIDDLASDKKRAKSLAKECDLFIAEAQYMPTIGKALGTVLGPRGKMPTPLTPNKDVSELIKSAQNTVHVRSKDNPSFHVSVGQRNEEPDKLADNIDAVISGVENSLEKGRQNLRSVYVTTTMGSSVKVV</sequence>
<dbReference type="InterPro" id="IPR028364">
    <property type="entry name" value="Ribosomal_uL1/biogenesis"/>
</dbReference>
<evidence type="ECO:0000256" key="3">
    <source>
        <dbReference type="ARBA" id="ARBA00022491"/>
    </source>
</evidence>
<evidence type="ECO:0000256" key="10">
    <source>
        <dbReference type="ARBA" id="ARBA00045545"/>
    </source>
</evidence>
<comment type="function">
    <text evidence="11">Protein L1 is also a translational repressor protein, it controls the translation of its operon by binding to its mRNA.</text>
</comment>
<evidence type="ECO:0000313" key="14">
    <source>
        <dbReference type="Proteomes" id="UP000000391"/>
    </source>
</evidence>
<organism evidence="13 14">
    <name type="scientific">Methanohalobium evestigatum (strain ATCC BAA-1072 / DSM 3721 / NBRC 107634 / OCM 161 / Z-7303)</name>
    <dbReference type="NCBI Taxonomy" id="644295"/>
    <lineage>
        <taxon>Archaea</taxon>
        <taxon>Methanobacteriati</taxon>
        <taxon>Methanobacteriota</taxon>
        <taxon>Stenosarchaea group</taxon>
        <taxon>Methanomicrobia</taxon>
        <taxon>Methanosarcinales</taxon>
        <taxon>Methanosarcinaceae</taxon>
        <taxon>Methanohalobium</taxon>
    </lineage>
</organism>
<accession>D7EAE0</accession>
<dbReference type="GeneID" id="9347773"/>
<proteinExistence type="inferred from homology"/>
<dbReference type="EMBL" id="CP002069">
    <property type="protein sequence ID" value="ADI74939.1"/>
    <property type="molecule type" value="Genomic_DNA"/>
</dbReference>
<evidence type="ECO:0000256" key="5">
    <source>
        <dbReference type="ARBA" id="ARBA00022730"/>
    </source>
</evidence>
<dbReference type="GO" id="GO:0006417">
    <property type="term" value="P:regulation of translation"/>
    <property type="evidence" value="ECO:0007669"/>
    <property type="project" value="UniProtKB-KW"/>
</dbReference>
<keyword evidence="5 11" id="KW-0699">rRNA-binding</keyword>
<dbReference type="InterPro" id="IPR016095">
    <property type="entry name" value="Ribosomal_uL1_3-a/b-sand"/>
</dbReference>
<keyword evidence="8 11" id="KW-0689">Ribosomal protein</keyword>
<dbReference type="RefSeq" id="WP_013195504.1">
    <property type="nucleotide sequence ID" value="NC_014253.1"/>
</dbReference>
<comment type="function">
    <text evidence="11">Binds directly to 23S rRNA. Probably involved in E site tRNA release.</text>
</comment>
<dbReference type="GO" id="GO:0006412">
    <property type="term" value="P:translation"/>
    <property type="evidence" value="ECO:0007669"/>
    <property type="project" value="UniProtKB-UniRule"/>
</dbReference>
<keyword evidence="7 11" id="KW-0694">RNA-binding</keyword>
<dbReference type="AlphaFoldDB" id="D7EAE0"/>
<evidence type="ECO:0000256" key="2">
    <source>
        <dbReference type="ARBA" id="ARBA00011838"/>
    </source>
</evidence>
<keyword evidence="4 11" id="KW-0820">tRNA-binding</keyword>
<protein>
    <recommendedName>
        <fullName evidence="11">Large ribosomal subunit protein uL1</fullName>
    </recommendedName>
</protein>
<evidence type="ECO:0000256" key="12">
    <source>
        <dbReference type="RuleBase" id="RU000659"/>
    </source>
</evidence>
<dbReference type="PIRSF" id="PIRSF002155">
    <property type="entry name" value="Ribosomal_L1"/>
    <property type="match status" value="1"/>
</dbReference>
<dbReference type="PANTHER" id="PTHR36427:SF3">
    <property type="entry name" value="LARGE RIBOSOMAL SUBUNIT PROTEIN UL1M"/>
    <property type="match status" value="1"/>
</dbReference>
<evidence type="ECO:0000256" key="7">
    <source>
        <dbReference type="ARBA" id="ARBA00022884"/>
    </source>
</evidence>
<dbReference type="PROSITE" id="PS01199">
    <property type="entry name" value="RIBOSOMAL_L1"/>
    <property type="match status" value="1"/>
</dbReference>
<dbReference type="InterPro" id="IPR023674">
    <property type="entry name" value="Ribosomal_uL1-like"/>
</dbReference>
<comment type="similarity">
    <text evidence="1 11 12">Belongs to the universal ribosomal protein uL1 family.</text>
</comment>
<dbReference type="InterPro" id="IPR002143">
    <property type="entry name" value="Ribosomal_uL1"/>
</dbReference>
<evidence type="ECO:0000256" key="6">
    <source>
        <dbReference type="ARBA" id="ARBA00022845"/>
    </source>
</evidence>
<dbReference type="GO" id="GO:0003735">
    <property type="term" value="F:structural constituent of ribosome"/>
    <property type="evidence" value="ECO:0007669"/>
    <property type="project" value="InterPro"/>
</dbReference>
<dbReference type="OrthoDB" id="10382at2157"/>
<dbReference type="HAMAP" id="MF_01318_A">
    <property type="entry name" value="Ribosomal_uL1_A"/>
    <property type="match status" value="1"/>
</dbReference>
<dbReference type="NCBIfam" id="NF003244">
    <property type="entry name" value="PRK04203.1"/>
    <property type="match status" value="1"/>
</dbReference>
<evidence type="ECO:0000256" key="9">
    <source>
        <dbReference type="ARBA" id="ARBA00023274"/>
    </source>
</evidence>
<keyword evidence="6 11" id="KW-0810">Translation regulation</keyword>
<dbReference type="GO" id="GO:0019843">
    <property type="term" value="F:rRNA binding"/>
    <property type="evidence" value="ECO:0007669"/>
    <property type="project" value="UniProtKB-UniRule"/>
</dbReference>
<evidence type="ECO:0000256" key="8">
    <source>
        <dbReference type="ARBA" id="ARBA00022980"/>
    </source>
</evidence>
<comment type="subunit">
    <text evidence="2 11">Part of the 50S ribosomal subunit.</text>
</comment>
<keyword evidence="14" id="KW-1185">Reference proteome</keyword>
<dbReference type="KEGG" id="mev:Metev_2112"/>
<dbReference type="STRING" id="644295.Metev_2112"/>
<dbReference type="FunFam" id="3.40.50.790:FF:000005">
    <property type="entry name" value="50S ribosomal protein L1"/>
    <property type="match status" value="1"/>
</dbReference>
<dbReference type="InterPro" id="IPR023669">
    <property type="entry name" value="Ribosomal_uL1_arc"/>
</dbReference>
<evidence type="ECO:0000256" key="4">
    <source>
        <dbReference type="ARBA" id="ARBA00022555"/>
    </source>
</evidence>
<gene>
    <name evidence="11" type="primary">rpl1</name>
    <name evidence="13" type="ordered locus">Metev_2112</name>
</gene>
<dbReference type="GO" id="GO:0000049">
    <property type="term" value="F:tRNA binding"/>
    <property type="evidence" value="ECO:0007669"/>
    <property type="project" value="UniProtKB-KW"/>
</dbReference>
<name>D7EAE0_METEZ</name>
<comment type="function">
    <text evidence="10">Probably involved in E site tRNA release. Binds directly to 23S rRNA.</text>
</comment>